<name>A0A6N2ZTZ6_9FIRM</name>
<evidence type="ECO:0000313" key="1">
    <source>
        <dbReference type="EMBL" id="VYT82173.1"/>
    </source>
</evidence>
<gene>
    <name evidence="1" type="ORF">IBLFYP30_00170</name>
</gene>
<sequence length="201" mass="24118">MESRTYKDNFRNLILDMVQQELENYVSQRGAKKYFETNVDKVIDENIKKVRTRKDNENLYLKILTYGSYQDNIVSIGKLIKKQELFKSKQQIYNFARYLNLNVNKKLSYNQMLKIISKYIYDNRDLYSSKYVIYKRANNEYVVEPNAVKEDLIKSYKSKTREEMQTIAKLLDVDINENEGAEDIRKKIINNIIKDKLRKHK</sequence>
<dbReference type="AlphaFoldDB" id="A0A6N2ZTZ6"/>
<organism evidence="1">
    <name type="scientific">Intestinibacter bartlettii</name>
    <dbReference type="NCBI Taxonomy" id="261299"/>
    <lineage>
        <taxon>Bacteria</taxon>
        <taxon>Bacillati</taxon>
        <taxon>Bacillota</taxon>
        <taxon>Clostridia</taxon>
        <taxon>Peptostreptococcales</taxon>
        <taxon>Peptostreptococcaceae</taxon>
        <taxon>Intestinibacter</taxon>
    </lineage>
</organism>
<protein>
    <submittedName>
        <fullName evidence="1">Uncharacterized protein</fullName>
    </submittedName>
</protein>
<dbReference type="EMBL" id="CACRUE010000012">
    <property type="protein sequence ID" value="VYT82173.1"/>
    <property type="molecule type" value="Genomic_DNA"/>
</dbReference>
<proteinExistence type="predicted"/>
<dbReference type="RefSeq" id="WP_024047679.1">
    <property type="nucleotide sequence ID" value="NZ_CACRUE010000012.1"/>
</dbReference>
<accession>A0A6N2ZTZ6</accession>
<reference evidence="1" key="1">
    <citation type="submission" date="2019-11" db="EMBL/GenBank/DDBJ databases">
        <authorList>
            <person name="Feng L."/>
        </authorList>
    </citation>
    <scope>NUCLEOTIDE SEQUENCE</scope>
    <source>
        <strain evidence="1">IbartlettiiLFYP30</strain>
    </source>
</reference>